<evidence type="ECO:0000256" key="6">
    <source>
        <dbReference type="ARBA" id="ARBA00022676"/>
    </source>
</evidence>
<dbReference type="CDD" id="cd02439">
    <property type="entry name" value="DMB-PRT_CobT"/>
    <property type="match status" value="1"/>
</dbReference>
<dbReference type="PANTHER" id="PTHR43463:SF1">
    <property type="entry name" value="NICOTINATE-NUCLEOTIDE--DIMETHYLBENZIMIDAZOLE PHOSPHORIBOSYLTRANSFERASE"/>
    <property type="match status" value="1"/>
</dbReference>
<comment type="pathway">
    <text evidence="1 10">Nucleoside biosynthesis; alpha-ribazole biosynthesis; alpha-ribazole from 5,6-dimethylbenzimidazole: step 1/2.</text>
</comment>
<dbReference type="HAMAP" id="MF_00230">
    <property type="entry name" value="CobT"/>
    <property type="match status" value="1"/>
</dbReference>
<dbReference type="GO" id="GO:0009236">
    <property type="term" value="P:cobalamin biosynthetic process"/>
    <property type="evidence" value="ECO:0007669"/>
    <property type="project" value="UniProtKB-UniRule"/>
</dbReference>
<dbReference type="InterPro" id="IPR003200">
    <property type="entry name" value="Nict_dMeBzImd_PRibTrfase"/>
</dbReference>
<keyword evidence="7 10" id="KW-0808">Transferase</keyword>
<protein>
    <recommendedName>
        <fullName evidence="4 10">Nicotinate-nucleotide--dimethylbenzimidazole phosphoribosyltransferase</fullName>
        <shortName evidence="10">NN:DBI PRT</shortName>
        <ecNumber evidence="3 10">2.4.2.21</ecNumber>
    </recommendedName>
    <alternativeName>
        <fullName evidence="8 10">N(1)-alpha-phosphoribosyltransferase</fullName>
    </alternativeName>
</protein>
<dbReference type="Proteomes" id="UP000811899">
    <property type="component" value="Unassembled WGS sequence"/>
</dbReference>
<dbReference type="Pfam" id="PF02277">
    <property type="entry name" value="DBI_PRT"/>
    <property type="match status" value="1"/>
</dbReference>
<feature type="active site" description="Proton acceptor" evidence="10">
    <location>
        <position position="318"/>
    </location>
</feature>
<accession>A0AAW4L2Z9</accession>
<dbReference type="RefSeq" id="WP_214170688.1">
    <property type="nucleotide sequence ID" value="NZ_JAHCVJ010000002.1"/>
</dbReference>
<keyword evidence="6 10" id="KW-0328">Glycosyltransferase</keyword>
<dbReference type="PANTHER" id="PTHR43463">
    <property type="entry name" value="NICOTINATE-NUCLEOTIDE--DIMETHYLBENZIMIDAZOLE PHOSPHORIBOSYLTRANSFERASE"/>
    <property type="match status" value="1"/>
</dbReference>
<reference evidence="11 12" key="1">
    <citation type="submission" date="2021-05" db="EMBL/GenBank/DDBJ databases">
        <title>The draft genome of Geobacter pelophilus DSM 12255.</title>
        <authorList>
            <person name="Xu Z."/>
            <person name="Masuda Y."/>
            <person name="Itoh H."/>
            <person name="Senoo K."/>
        </authorList>
    </citation>
    <scope>NUCLEOTIDE SEQUENCE [LARGE SCALE GENOMIC DNA]</scope>
    <source>
        <strain evidence="11 12">DSM 12255</strain>
    </source>
</reference>
<dbReference type="EC" id="2.4.2.21" evidence="3 10"/>
<dbReference type="AlphaFoldDB" id="A0AAW4L2Z9"/>
<dbReference type="NCBIfam" id="TIGR03160">
    <property type="entry name" value="cobT_DBIPRT"/>
    <property type="match status" value="1"/>
</dbReference>
<comment type="catalytic activity">
    <reaction evidence="9 10">
        <text>5,6-dimethylbenzimidazole + nicotinate beta-D-ribonucleotide = alpha-ribazole 5'-phosphate + nicotinate + H(+)</text>
        <dbReference type="Rhea" id="RHEA:11196"/>
        <dbReference type="ChEBI" id="CHEBI:15378"/>
        <dbReference type="ChEBI" id="CHEBI:15890"/>
        <dbReference type="ChEBI" id="CHEBI:32544"/>
        <dbReference type="ChEBI" id="CHEBI:57502"/>
        <dbReference type="ChEBI" id="CHEBI:57918"/>
        <dbReference type="EC" id="2.4.2.21"/>
    </reaction>
</comment>
<comment type="function">
    <text evidence="10">Catalyzes the synthesis of alpha-ribazole-5'-phosphate from nicotinate mononucleotide (NAMN) and 5,6-dimethylbenzimidazole (DMB).</text>
</comment>
<proteinExistence type="inferred from homology"/>
<evidence type="ECO:0000256" key="7">
    <source>
        <dbReference type="ARBA" id="ARBA00022679"/>
    </source>
</evidence>
<evidence type="ECO:0000313" key="12">
    <source>
        <dbReference type="Proteomes" id="UP000811899"/>
    </source>
</evidence>
<dbReference type="Gene3D" id="3.40.50.10210">
    <property type="match status" value="1"/>
</dbReference>
<dbReference type="GO" id="GO:0008939">
    <property type="term" value="F:nicotinate-nucleotide-dimethylbenzimidazole phosphoribosyltransferase activity"/>
    <property type="evidence" value="ECO:0007669"/>
    <property type="project" value="UniProtKB-UniRule"/>
</dbReference>
<dbReference type="EMBL" id="JAHCVJ010000002">
    <property type="protein sequence ID" value="MBT0663912.1"/>
    <property type="molecule type" value="Genomic_DNA"/>
</dbReference>
<gene>
    <name evidence="10 11" type="primary">cobT</name>
    <name evidence="11" type="ORF">KI809_06310</name>
</gene>
<comment type="similarity">
    <text evidence="2 10">Belongs to the CobT family.</text>
</comment>
<name>A0AAW4L2Z9_9BACT</name>
<evidence type="ECO:0000256" key="2">
    <source>
        <dbReference type="ARBA" id="ARBA00007110"/>
    </source>
</evidence>
<keyword evidence="12" id="KW-1185">Reference proteome</keyword>
<organism evidence="11 12">
    <name type="scientific">Geoanaerobacter pelophilus</name>
    <dbReference type="NCBI Taxonomy" id="60036"/>
    <lineage>
        <taxon>Bacteria</taxon>
        <taxon>Pseudomonadati</taxon>
        <taxon>Thermodesulfobacteriota</taxon>
        <taxon>Desulfuromonadia</taxon>
        <taxon>Geobacterales</taxon>
        <taxon>Geobacteraceae</taxon>
        <taxon>Geoanaerobacter</taxon>
    </lineage>
</organism>
<evidence type="ECO:0000256" key="5">
    <source>
        <dbReference type="ARBA" id="ARBA00022573"/>
    </source>
</evidence>
<dbReference type="FunFam" id="3.40.50.10210:FF:000001">
    <property type="entry name" value="Nicotinate-nucleotide--dimethylbenzimidazole phosphoribosyltransferase"/>
    <property type="match status" value="1"/>
</dbReference>
<dbReference type="SUPFAM" id="SSF52733">
    <property type="entry name" value="Nicotinate mononucleotide:5,6-dimethylbenzimidazole phosphoribosyltransferase (CobT)"/>
    <property type="match status" value="1"/>
</dbReference>
<evidence type="ECO:0000256" key="4">
    <source>
        <dbReference type="ARBA" id="ARBA00015486"/>
    </source>
</evidence>
<evidence type="ECO:0000256" key="9">
    <source>
        <dbReference type="ARBA" id="ARBA00047340"/>
    </source>
</evidence>
<dbReference type="InterPro" id="IPR017846">
    <property type="entry name" value="Nict_dMeBzImd_PRibTrfase_bact"/>
</dbReference>
<evidence type="ECO:0000256" key="3">
    <source>
        <dbReference type="ARBA" id="ARBA00011991"/>
    </source>
</evidence>
<keyword evidence="5 10" id="KW-0169">Cobalamin biosynthesis</keyword>
<dbReference type="InterPro" id="IPR023195">
    <property type="entry name" value="Nict_dMeBzImd_PRibTrfase_N"/>
</dbReference>
<comment type="caution">
    <text evidence="11">The sequence shown here is derived from an EMBL/GenBank/DDBJ whole genome shotgun (WGS) entry which is preliminary data.</text>
</comment>
<dbReference type="InterPro" id="IPR036087">
    <property type="entry name" value="Nict_dMeBzImd_PRibTrfase_sf"/>
</dbReference>
<evidence type="ECO:0000256" key="8">
    <source>
        <dbReference type="ARBA" id="ARBA00030686"/>
    </source>
</evidence>
<dbReference type="NCBIfam" id="NF000996">
    <property type="entry name" value="PRK00105.1"/>
    <property type="match status" value="1"/>
</dbReference>
<sequence>MDLLTKTLAEIKPLDDELLDAAQAKLDNKTKPLGSLGRLEDFARRVVAITGSLAPETGKKIIFTFAGDHGVVEEGVSAFPKEVTPQMVLNFLRGGAGVNVLARHAGAEVRVVDIGVDYDFAPQPGLIIRKIAPGTKNLSIGPAMTRAEAIAAIEVGIELARSAKEEGAAMIATGEMGIGNTTPSSAIIAAFSGISPRELTHRGTGIDDAALDRKVSAIERGLKVNAPDVADPLDVLAKVGGLEIAGIAGLVLGGAACRLPVVVDGFISTAGALIACELNPDVGQYLFAAHHSVEIGHRVMLERMKLEPILDLKMRLGEGTGAALAMGLIEAGVKILKEMASFEEAGVTQSNT</sequence>
<evidence type="ECO:0000256" key="1">
    <source>
        <dbReference type="ARBA" id="ARBA00005049"/>
    </source>
</evidence>
<dbReference type="Gene3D" id="1.10.1610.10">
    <property type="match status" value="1"/>
</dbReference>
<evidence type="ECO:0000256" key="10">
    <source>
        <dbReference type="HAMAP-Rule" id="MF_00230"/>
    </source>
</evidence>
<evidence type="ECO:0000313" key="11">
    <source>
        <dbReference type="EMBL" id="MBT0663912.1"/>
    </source>
</evidence>